<evidence type="ECO:0000259" key="1">
    <source>
        <dbReference type="PROSITE" id="PS50883"/>
    </source>
</evidence>
<dbReference type="Gene3D" id="6.10.340.10">
    <property type="match status" value="1"/>
</dbReference>
<dbReference type="Pfam" id="PF00563">
    <property type="entry name" value="EAL"/>
    <property type="match status" value="1"/>
</dbReference>
<evidence type="ECO:0000313" key="5">
    <source>
        <dbReference type="Proteomes" id="UP000267448"/>
    </source>
</evidence>
<dbReference type="InterPro" id="IPR000160">
    <property type="entry name" value="GGDEF_dom"/>
</dbReference>
<dbReference type="SMART" id="SM00267">
    <property type="entry name" value="GGDEF"/>
    <property type="match status" value="1"/>
</dbReference>
<dbReference type="PROSITE" id="PS50883">
    <property type="entry name" value="EAL"/>
    <property type="match status" value="1"/>
</dbReference>
<dbReference type="SUPFAM" id="SSF141868">
    <property type="entry name" value="EAL domain-like"/>
    <property type="match status" value="1"/>
</dbReference>
<dbReference type="PANTHER" id="PTHR44757:SF2">
    <property type="entry name" value="BIOFILM ARCHITECTURE MAINTENANCE PROTEIN MBAA"/>
    <property type="match status" value="1"/>
</dbReference>
<dbReference type="SMART" id="SM00304">
    <property type="entry name" value="HAMP"/>
    <property type="match status" value="1"/>
</dbReference>
<dbReference type="Pfam" id="PF00990">
    <property type="entry name" value="GGDEF"/>
    <property type="match status" value="1"/>
</dbReference>
<gene>
    <name evidence="4" type="ORF">EKG38_12110</name>
</gene>
<dbReference type="Proteomes" id="UP000267448">
    <property type="component" value="Unassembled WGS sequence"/>
</dbReference>
<proteinExistence type="predicted"/>
<dbReference type="SMART" id="SM00052">
    <property type="entry name" value="EAL"/>
    <property type="match status" value="1"/>
</dbReference>
<dbReference type="Gene3D" id="3.20.20.450">
    <property type="entry name" value="EAL domain"/>
    <property type="match status" value="1"/>
</dbReference>
<dbReference type="NCBIfam" id="TIGR00254">
    <property type="entry name" value="GGDEF"/>
    <property type="match status" value="1"/>
</dbReference>
<dbReference type="Pfam" id="PF00672">
    <property type="entry name" value="HAMP"/>
    <property type="match status" value="1"/>
</dbReference>
<feature type="domain" description="EAL" evidence="1">
    <location>
        <begin position="556"/>
        <end position="809"/>
    </location>
</feature>
<dbReference type="InterPro" id="IPR035919">
    <property type="entry name" value="EAL_sf"/>
</dbReference>
<dbReference type="SUPFAM" id="SSF55073">
    <property type="entry name" value="Nucleotide cyclase"/>
    <property type="match status" value="1"/>
</dbReference>
<dbReference type="CDD" id="cd01949">
    <property type="entry name" value="GGDEF"/>
    <property type="match status" value="1"/>
</dbReference>
<name>A0A431WTW2_9GAMM</name>
<dbReference type="PANTHER" id="PTHR44757">
    <property type="entry name" value="DIGUANYLATE CYCLASE DGCP"/>
    <property type="match status" value="1"/>
</dbReference>
<dbReference type="InterPro" id="IPR043128">
    <property type="entry name" value="Rev_trsase/Diguanyl_cyclase"/>
</dbReference>
<dbReference type="InterPro" id="IPR001633">
    <property type="entry name" value="EAL_dom"/>
</dbReference>
<dbReference type="CDD" id="cd06225">
    <property type="entry name" value="HAMP"/>
    <property type="match status" value="1"/>
</dbReference>
<evidence type="ECO:0000259" key="2">
    <source>
        <dbReference type="PROSITE" id="PS50885"/>
    </source>
</evidence>
<organism evidence="4 5">
    <name type="scientific">Shewanella canadensis</name>
    <dbReference type="NCBI Taxonomy" id="271096"/>
    <lineage>
        <taxon>Bacteria</taxon>
        <taxon>Pseudomonadati</taxon>
        <taxon>Pseudomonadota</taxon>
        <taxon>Gammaproteobacteria</taxon>
        <taxon>Alteromonadales</taxon>
        <taxon>Shewanellaceae</taxon>
        <taxon>Shewanella</taxon>
    </lineage>
</organism>
<dbReference type="AlphaFoldDB" id="A0A431WTW2"/>
<dbReference type="EMBL" id="RXNU01000005">
    <property type="protein sequence ID" value="RTR38893.1"/>
    <property type="molecule type" value="Genomic_DNA"/>
</dbReference>
<evidence type="ECO:0000313" key="4">
    <source>
        <dbReference type="EMBL" id="RTR38893.1"/>
    </source>
</evidence>
<dbReference type="GO" id="GO:0007165">
    <property type="term" value="P:signal transduction"/>
    <property type="evidence" value="ECO:0007669"/>
    <property type="project" value="InterPro"/>
</dbReference>
<evidence type="ECO:0000259" key="3">
    <source>
        <dbReference type="PROSITE" id="PS50887"/>
    </source>
</evidence>
<reference evidence="4 5" key="1">
    <citation type="submission" date="2018-12" db="EMBL/GenBank/DDBJ databases">
        <authorList>
            <person name="Yu L."/>
        </authorList>
    </citation>
    <scope>NUCLEOTIDE SEQUENCE [LARGE SCALE GENOMIC DNA]</scope>
    <source>
        <strain evidence="4 5">HAW-EB2</strain>
    </source>
</reference>
<feature type="domain" description="HAMP" evidence="2">
    <location>
        <begin position="317"/>
        <end position="369"/>
    </location>
</feature>
<keyword evidence="5" id="KW-1185">Reference proteome</keyword>
<dbReference type="GO" id="GO:0016020">
    <property type="term" value="C:membrane"/>
    <property type="evidence" value="ECO:0007669"/>
    <property type="project" value="InterPro"/>
</dbReference>
<comment type="caution">
    <text evidence="4">The sequence shown here is derived from an EMBL/GenBank/DDBJ whole genome shotgun (WGS) entry which is preliminary data.</text>
</comment>
<dbReference type="PROSITE" id="PS50887">
    <property type="entry name" value="GGDEF"/>
    <property type="match status" value="1"/>
</dbReference>
<protein>
    <submittedName>
        <fullName evidence="4">EAL domain-containing protein</fullName>
    </submittedName>
</protein>
<feature type="domain" description="GGDEF" evidence="3">
    <location>
        <begin position="405"/>
        <end position="547"/>
    </location>
</feature>
<dbReference type="Gene3D" id="3.30.70.270">
    <property type="match status" value="1"/>
</dbReference>
<dbReference type="PROSITE" id="PS50885">
    <property type="entry name" value="HAMP"/>
    <property type="match status" value="1"/>
</dbReference>
<sequence>MKLKTKLPLLLTSLVCIPLILLGAMAFVELKSAAEKSSVTQVTKYLEQVVAQTDRLVSTAQANVELIADDSLLHNYMLTENEDERYTLMQRPLLRKLKSIMKVFPQYYEMRVILPDGYEDLRLTSYFIANLKEEEEASELFISMGHDEHNEKTQFLTNPDNDKFSLYVSKRVDIINKAVESFNAAPKMRGYFVITVSLDAINKVLLDSPWSGGRFIITDQSGAAVLPYSAKTATDITSVYQALKQDSERPSSFSVHELDGESYYHTSISLKQGLWLHALLPENILLQYSRDMSWLVTIMTLSTVAFSVPLLIFLSHFQIVRPLNKLHHAFLRLGNNVELIQVKTSGDDELNELGKEFNRMSLKLFKSNEKIRELAFNDPLTGLPNRFMFTKHLNLSLESAKCDRGQLAVMFIDLDNFKHINDSLGHQSGDQLLHEIGDRLQHNLRSKDFCEHFSDSDMVARLGGDEFTVFLGELPSIETAEKVAKRILEIISQPILLGGKNYYISASIGIACYPQNGVTTQALIKNADIAMYHAKKKGKGGYQHFSDNLSRQNDEFSVIEQKMHEAVEHELFELYYQPIVDSNTHRIVSLEALIRWYDVEFGFIPPDKFIPLAEKNGLITVIGDWVIREACRQLKIWQDSGIVDIQLAINVSAIQLNNPKFAQELYQTIKNSGIIPGTLYIELTETTIINGEQEIFVTLEWLRSRGIRVALDDFGTGYSSLSYLRNLPIDILKIDQSFIRDINDKNNNVILSAVIVMAHALGFKVVAEGVEERGHLAFLVKEGCDLLQGYMFSRPQTADDITRLLLKETSEEESQTG</sequence>
<dbReference type="InterPro" id="IPR052155">
    <property type="entry name" value="Biofilm_reg_signaling"/>
</dbReference>
<dbReference type="InterPro" id="IPR003660">
    <property type="entry name" value="HAMP_dom"/>
</dbReference>
<dbReference type="InterPro" id="IPR029787">
    <property type="entry name" value="Nucleotide_cyclase"/>
</dbReference>
<dbReference type="CDD" id="cd01948">
    <property type="entry name" value="EAL"/>
    <property type="match status" value="1"/>
</dbReference>
<dbReference type="RefSeq" id="WP_126520502.1">
    <property type="nucleotide sequence ID" value="NZ_RXNU01000005.1"/>
</dbReference>
<accession>A0A431WTW2</accession>
<dbReference type="OrthoDB" id="9816034at2"/>